<organism evidence="6">
    <name type="scientific">Desulfurivibrio alkaliphilus</name>
    <dbReference type="NCBI Taxonomy" id="427923"/>
    <lineage>
        <taxon>Bacteria</taxon>
        <taxon>Pseudomonadati</taxon>
        <taxon>Thermodesulfobacteriota</taxon>
        <taxon>Desulfobulbia</taxon>
        <taxon>Desulfobulbales</taxon>
        <taxon>Desulfobulbaceae</taxon>
        <taxon>Desulfurivibrio</taxon>
    </lineage>
</organism>
<comment type="caution">
    <text evidence="6">The sequence shown here is derived from an EMBL/GenBank/DDBJ whole genome shotgun (WGS) entry which is preliminary data.</text>
</comment>
<proteinExistence type="predicted"/>
<evidence type="ECO:0000256" key="3">
    <source>
        <dbReference type="ARBA" id="ARBA00023004"/>
    </source>
</evidence>
<dbReference type="Pfam" id="PF02662">
    <property type="entry name" value="FlpD"/>
    <property type="match status" value="1"/>
</dbReference>
<dbReference type="AlphaFoldDB" id="A0A7C2TFE4"/>
<accession>A0A7C2TFE4</accession>
<dbReference type="EMBL" id="DSDS01000011">
    <property type="protein sequence ID" value="HET97200.1"/>
    <property type="molecule type" value="Genomic_DNA"/>
</dbReference>
<evidence type="ECO:0000259" key="5">
    <source>
        <dbReference type="Pfam" id="PF02662"/>
    </source>
</evidence>
<sequence length="140" mass="15027">MAFTPDIQVFCCHYTSQQACAEGKEGLAADGFPVNATINRLACGGKLKVSVLLQAFENGADGVCVVGCKPDECHNLMGSQRAARRVGAVRKALAELGAEEARIAFHHLERGFHPEFVQVVQELNDQVTKLGPSPFKGDKS</sequence>
<keyword evidence="2" id="KW-0560">Oxidoreductase</keyword>
<evidence type="ECO:0000256" key="2">
    <source>
        <dbReference type="ARBA" id="ARBA00023002"/>
    </source>
</evidence>
<protein>
    <submittedName>
        <fullName evidence="6">Hydrogenase iron-sulfur subunit</fullName>
    </submittedName>
</protein>
<evidence type="ECO:0000313" key="6">
    <source>
        <dbReference type="EMBL" id="HET97200.1"/>
    </source>
</evidence>
<feature type="domain" description="F420-non-reducing hydrogenase iron-sulfur subunit D" evidence="5">
    <location>
        <begin position="7"/>
        <end position="131"/>
    </location>
</feature>
<dbReference type="GO" id="GO:0046872">
    <property type="term" value="F:metal ion binding"/>
    <property type="evidence" value="ECO:0007669"/>
    <property type="project" value="UniProtKB-KW"/>
</dbReference>
<evidence type="ECO:0000256" key="1">
    <source>
        <dbReference type="ARBA" id="ARBA00022723"/>
    </source>
</evidence>
<keyword evidence="1" id="KW-0479">Metal-binding</keyword>
<keyword evidence="4" id="KW-0411">Iron-sulfur</keyword>
<keyword evidence="3" id="KW-0408">Iron</keyword>
<dbReference type="GO" id="GO:0051536">
    <property type="term" value="F:iron-sulfur cluster binding"/>
    <property type="evidence" value="ECO:0007669"/>
    <property type="project" value="UniProtKB-KW"/>
</dbReference>
<reference evidence="6" key="1">
    <citation type="journal article" date="2020" name="mSystems">
        <title>Genome- and Community-Level Interaction Insights into Carbon Utilization and Element Cycling Functions of Hydrothermarchaeota in Hydrothermal Sediment.</title>
        <authorList>
            <person name="Zhou Z."/>
            <person name="Liu Y."/>
            <person name="Xu W."/>
            <person name="Pan J."/>
            <person name="Luo Z.H."/>
            <person name="Li M."/>
        </authorList>
    </citation>
    <scope>NUCLEOTIDE SEQUENCE [LARGE SCALE GENOMIC DNA]</scope>
    <source>
        <strain evidence="6">SpSt-1224</strain>
    </source>
</reference>
<dbReference type="Proteomes" id="UP000885986">
    <property type="component" value="Unassembled WGS sequence"/>
</dbReference>
<gene>
    <name evidence="6" type="ORF">ENN98_00560</name>
</gene>
<dbReference type="InterPro" id="IPR003813">
    <property type="entry name" value="MvhD/FlpD"/>
</dbReference>
<name>A0A7C2TFE4_9BACT</name>
<dbReference type="GO" id="GO:0016491">
    <property type="term" value="F:oxidoreductase activity"/>
    <property type="evidence" value="ECO:0007669"/>
    <property type="project" value="UniProtKB-KW"/>
</dbReference>
<evidence type="ECO:0000256" key="4">
    <source>
        <dbReference type="ARBA" id="ARBA00023014"/>
    </source>
</evidence>